<dbReference type="RefSeq" id="XP_014151859.1">
    <property type="nucleotide sequence ID" value="XM_014296384.1"/>
</dbReference>
<keyword evidence="5" id="KW-0378">Hydrolase</keyword>
<evidence type="ECO:0000313" key="8">
    <source>
        <dbReference type="EMBL" id="KNC77957.1"/>
    </source>
</evidence>
<dbReference type="OrthoDB" id="442460at2759"/>
<evidence type="ECO:0000256" key="5">
    <source>
        <dbReference type="ARBA" id="ARBA00022801"/>
    </source>
</evidence>
<proteinExistence type="inferred from homology"/>
<dbReference type="PANTHER" id="PTHR46896:SF3">
    <property type="entry name" value="FI06413P-RELATED"/>
    <property type="match status" value="1"/>
</dbReference>
<dbReference type="Pfam" id="PF02902">
    <property type="entry name" value="Peptidase_C48"/>
    <property type="match status" value="1"/>
</dbReference>
<dbReference type="PANTHER" id="PTHR46896">
    <property type="entry name" value="SENTRIN-SPECIFIC PROTEASE"/>
    <property type="match status" value="1"/>
</dbReference>
<evidence type="ECO:0000256" key="6">
    <source>
        <dbReference type="SAM" id="MobiDB-lite"/>
    </source>
</evidence>
<dbReference type="InterPro" id="IPR038765">
    <property type="entry name" value="Papain-like_cys_pep_sf"/>
</dbReference>
<reference evidence="8 9" key="1">
    <citation type="submission" date="2011-02" db="EMBL/GenBank/DDBJ databases">
        <title>The Genome Sequence of Sphaeroforma arctica JP610.</title>
        <authorList>
            <consortium name="The Broad Institute Genome Sequencing Platform"/>
            <person name="Russ C."/>
            <person name="Cuomo C."/>
            <person name="Young S.K."/>
            <person name="Zeng Q."/>
            <person name="Gargeya S."/>
            <person name="Alvarado L."/>
            <person name="Berlin A."/>
            <person name="Chapman S.B."/>
            <person name="Chen Z."/>
            <person name="Freedman E."/>
            <person name="Gellesch M."/>
            <person name="Goldberg J."/>
            <person name="Griggs A."/>
            <person name="Gujja S."/>
            <person name="Heilman E."/>
            <person name="Heiman D."/>
            <person name="Howarth C."/>
            <person name="Mehta T."/>
            <person name="Neiman D."/>
            <person name="Pearson M."/>
            <person name="Roberts A."/>
            <person name="Saif S."/>
            <person name="Shea T."/>
            <person name="Shenoy N."/>
            <person name="Sisk P."/>
            <person name="Stolte C."/>
            <person name="Sykes S."/>
            <person name="White J."/>
            <person name="Yandava C."/>
            <person name="Burger G."/>
            <person name="Gray M.W."/>
            <person name="Holland P.W.H."/>
            <person name="King N."/>
            <person name="Lang F.B.F."/>
            <person name="Roger A.J."/>
            <person name="Ruiz-Trillo I."/>
            <person name="Haas B."/>
            <person name="Nusbaum C."/>
            <person name="Birren B."/>
        </authorList>
    </citation>
    <scope>NUCLEOTIDE SEQUENCE [LARGE SCALE GENOMIC DNA]</scope>
    <source>
        <strain evidence="8 9">JP610</strain>
    </source>
</reference>
<feature type="region of interest" description="Disordered" evidence="6">
    <location>
        <begin position="243"/>
        <end position="274"/>
    </location>
</feature>
<dbReference type="InterPro" id="IPR051947">
    <property type="entry name" value="Sentrin-specific_protease"/>
</dbReference>
<keyword evidence="4" id="KW-0833">Ubl conjugation pathway</keyword>
<evidence type="ECO:0000256" key="4">
    <source>
        <dbReference type="ARBA" id="ARBA00022786"/>
    </source>
</evidence>
<accession>A0A0L0FMG8</accession>
<dbReference type="STRING" id="667725.A0A0L0FMG8"/>
<dbReference type="GeneID" id="25910097"/>
<dbReference type="Gene3D" id="3.30.310.130">
    <property type="entry name" value="Ubiquitin-related"/>
    <property type="match status" value="1"/>
</dbReference>
<evidence type="ECO:0000313" key="9">
    <source>
        <dbReference type="Proteomes" id="UP000054560"/>
    </source>
</evidence>
<evidence type="ECO:0000256" key="1">
    <source>
        <dbReference type="ARBA" id="ARBA00005234"/>
    </source>
</evidence>
<dbReference type="EMBL" id="KQ242591">
    <property type="protein sequence ID" value="KNC77957.1"/>
    <property type="molecule type" value="Genomic_DNA"/>
</dbReference>
<organism evidence="8 9">
    <name type="scientific">Sphaeroforma arctica JP610</name>
    <dbReference type="NCBI Taxonomy" id="667725"/>
    <lineage>
        <taxon>Eukaryota</taxon>
        <taxon>Ichthyosporea</taxon>
        <taxon>Ichthyophonida</taxon>
        <taxon>Sphaeroforma</taxon>
    </lineage>
</organism>
<dbReference type="GO" id="GO:0016926">
    <property type="term" value="P:protein desumoylation"/>
    <property type="evidence" value="ECO:0007669"/>
    <property type="project" value="TreeGrafter"/>
</dbReference>
<feature type="non-terminal residue" evidence="8">
    <location>
        <position position="1"/>
    </location>
</feature>
<dbReference type="SUPFAM" id="SSF54001">
    <property type="entry name" value="Cysteine proteinases"/>
    <property type="match status" value="1"/>
</dbReference>
<dbReference type="GO" id="GO:0005737">
    <property type="term" value="C:cytoplasm"/>
    <property type="evidence" value="ECO:0007669"/>
    <property type="project" value="TreeGrafter"/>
</dbReference>
<evidence type="ECO:0000256" key="3">
    <source>
        <dbReference type="ARBA" id="ARBA00022670"/>
    </source>
</evidence>
<dbReference type="PROSITE" id="PS50600">
    <property type="entry name" value="ULP_PROTEASE"/>
    <property type="match status" value="1"/>
</dbReference>
<gene>
    <name evidence="8" type="ORF">SARC_09593</name>
</gene>
<keyword evidence="9" id="KW-1185">Reference proteome</keyword>
<dbReference type="GO" id="GO:0070139">
    <property type="term" value="F:SUMO-specific endopeptidase activity"/>
    <property type="evidence" value="ECO:0007669"/>
    <property type="project" value="TreeGrafter"/>
</dbReference>
<feature type="region of interest" description="Disordered" evidence="6">
    <location>
        <begin position="93"/>
        <end position="148"/>
    </location>
</feature>
<dbReference type="GO" id="GO:0005634">
    <property type="term" value="C:nucleus"/>
    <property type="evidence" value="ECO:0007669"/>
    <property type="project" value="TreeGrafter"/>
</dbReference>
<evidence type="ECO:0000256" key="2">
    <source>
        <dbReference type="ARBA" id="ARBA00022553"/>
    </source>
</evidence>
<dbReference type="Gene3D" id="1.10.418.20">
    <property type="match status" value="1"/>
</dbReference>
<dbReference type="InterPro" id="IPR003653">
    <property type="entry name" value="Peptidase_C48_C"/>
</dbReference>
<sequence length="550" mass="60367">RVILVEKCSPKRRAEVHVYNSYFYSKLTSAPPMESFYNLDTEGKYDAMYNRVERWTRKVDIFSKKLLFIPINQHAHWYLIIVFMPRQYHAKPLSKDEVKENSKDKDQQDGTEDSAKSDVQNSKQSKGKVKLEGPDSDDSEAEQEEFEPGYLTREWNRKRLPKGEPPINFTNRDFKATYAHVPQQANSVDCGLFLLQFVESQIVNPLKCTKIPMDASDWFKPSIIKNKRKEIRDKCLALNLQQNRDGKPVKSPVQEAAPELPAPGDVNADTSPPQPVKRIIGPTPDIPTVGSSELPVGTANQVDTTSTVLATIGNYESDGNDTGSNSAHNSATGSVDGDGDEDTGKEKIGSQGSEDDVDMPMGKPLPALRANAEVSPRVLTRPLAQSGQRTIQDNDGEDVVGTTAEAGDKQPVQASVHSLEYTHTQSHKITGMGKGSITKPVGMGRKRNQSPLPGPLLPPEATALSEPVGYNSSLANTAQHRQNDAFDSARDQGIAKPVEKLKGEAMDAQQDSDPERYSTSPPPMKKPKTRQDPARSRSGSAVGIKLALAV</sequence>
<feature type="domain" description="Ubiquitin-like protease family profile" evidence="7">
    <location>
        <begin position="1"/>
        <end position="201"/>
    </location>
</feature>
<feature type="region of interest" description="Disordered" evidence="6">
    <location>
        <begin position="429"/>
        <end position="550"/>
    </location>
</feature>
<feature type="compositionally biased region" description="Polar residues" evidence="6">
    <location>
        <begin position="320"/>
        <end position="333"/>
    </location>
</feature>
<evidence type="ECO:0000259" key="7">
    <source>
        <dbReference type="PROSITE" id="PS50600"/>
    </source>
</evidence>
<dbReference type="Proteomes" id="UP000054560">
    <property type="component" value="Unassembled WGS sequence"/>
</dbReference>
<protein>
    <recommendedName>
        <fullName evidence="7">Ubiquitin-like protease family profile domain-containing protein</fullName>
    </recommendedName>
</protein>
<feature type="compositionally biased region" description="Polar residues" evidence="6">
    <location>
        <begin position="383"/>
        <end position="393"/>
    </location>
</feature>
<dbReference type="AlphaFoldDB" id="A0A0L0FMG8"/>
<feature type="compositionally biased region" description="Acidic residues" evidence="6">
    <location>
        <begin position="134"/>
        <end position="147"/>
    </location>
</feature>
<feature type="compositionally biased region" description="Polar residues" evidence="6">
    <location>
        <begin position="470"/>
        <end position="480"/>
    </location>
</feature>
<dbReference type="GO" id="GO:0006508">
    <property type="term" value="P:proteolysis"/>
    <property type="evidence" value="ECO:0007669"/>
    <property type="project" value="UniProtKB-KW"/>
</dbReference>
<dbReference type="eggNOG" id="KOG0779">
    <property type="taxonomic scope" value="Eukaryota"/>
</dbReference>
<keyword evidence="3" id="KW-0645">Protease</keyword>
<comment type="similarity">
    <text evidence="1">Belongs to the peptidase C48 family.</text>
</comment>
<feature type="region of interest" description="Disordered" evidence="6">
    <location>
        <begin position="313"/>
        <end position="414"/>
    </location>
</feature>
<keyword evidence="2" id="KW-0597">Phosphoprotein</keyword>
<feature type="compositionally biased region" description="Basic and acidic residues" evidence="6">
    <location>
        <begin position="93"/>
        <end position="116"/>
    </location>
</feature>
<name>A0A0L0FMG8_9EUKA</name>
<feature type="compositionally biased region" description="Basic and acidic residues" evidence="6">
    <location>
        <begin position="481"/>
        <end position="490"/>
    </location>
</feature>